<reference evidence="2 3" key="1">
    <citation type="journal article" date="2016" name="Nat. Commun.">
        <title>Thousands of microbial genomes shed light on interconnected biogeochemical processes in an aquifer system.</title>
        <authorList>
            <person name="Anantharaman K."/>
            <person name="Brown C.T."/>
            <person name="Hug L.A."/>
            <person name="Sharon I."/>
            <person name="Castelle C.J."/>
            <person name="Probst A.J."/>
            <person name="Thomas B.C."/>
            <person name="Singh A."/>
            <person name="Wilkins M.J."/>
            <person name="Karaoz U."/>
            <person name="Brodie E.L."/>
            <person name="Williams K.H."/>
            <person name="Hubbard S.S."/>
            <person name="Banfield J.F."/>
        </authorList>
    </citation>
    <scope>NUCLEOTIDE SEQUENCE [LARGE SCALE GENOMIC DNA]</scope>
</reference>
<feature type="transmembrane region" description="Helical" evidence="1">
    <location>
        <begin position="95"/>
        <end position="114"/>
    </location>
</feature>
<evidence type="ECO:0000256" key="1">
    <source>
        <dbReference type="SAM" id="Phobius"/>
    </source>
</evidence>
<evidence type="ECO:0000313" key="3">
    <source>
        <dbReference type="Proteomes" id="UP000178122"/>
    </source>
</evidence>
<organism evidence="2 3">
    <name type="scientific">Candidatus Buchananbacteria bacterium RIFCSPLOWO2_01_FULL_40_23b</name>
    <dbReference type="NCBI Taxonomy" id="1797544"/>
    <lineage>
        <taxon>Bacteria</taxon>
        <taxon>Candidatus Buchananiibacteriota</taxon>
    </lineage>
</organism>
<dbReference type="EMBL" id="MHIN01000005">
    <property type="protein sequence ID" value="OGY55739.1"/>
    <property type="molecule type" value="Genomic_DNA"/>
</dbReference>
<dbReference type="AlphaFoldDB" id="A0A1G1YTY4"/>
<sequence>MAYAVTHILVPIVLLDLLRHYYLGFKKCPRYLIVVGGIAGMVPDIDIPLGWLYSAISHTAIDIHGLFTHSLFFPILFIFMAIYFDYRGNSKWRNIFYVIAFGWFTHILLDWAYGEYKALFWPFFYTDAGLFPPWQIWKYSASIDAILLTLWIIHEEIHNHIRDYF</sequence>
<keyword evidence="1" id="KW-0472">Membrane</keyword>
<proteinExistence type="predicted"/>
<protein>
    <recommendedName>
        <fullName evidence="4">Metal-dependent hydrolase</fullName>
    </recommendedName>
</protein>
<dbReference type="Proteomes" id="UP000178122">
    <property type="component" value="Unassembled WGS sequence"/>
</dbReference>
<dbReference type="InterPro" id="IPR007404">
    <property type="entry name" value="YdjM-like"/>
</dbReference>
<gene>
    <name evidence="2" type="ORF">A2912_01355</name>
</gene>
<name>A0A1G1YTY4_9BACT</name>
<keyword evidence="1" id="KW-1133">Transmembrane helix</keyword>
<accession>A0A1G1YTY4</accession>
<comment type="caution">
    <text evidence="2">The sequence shown here is derived from an EMBL/GenBank/DDBJ whole genome shotgun (WGS) entry which is preliminary data.</text>
</comment>
<feature type="transmembrane region" description="Helical" evidence="1">
    <location>
        <begin position="134"/>
        <end position="153"/>
    </location>
</feature>
<evidence type="ECO:0008006" key="4">
    <source>
        <dbReference type="Google" id="ProtNLM"/>
    </source>
</evidence>
<dbReference type="Pfam" id="PF04307">
    <property type="entry name" value="YdjM"/>
    <property type="match status" value="1"/>
</dbReference>
<feature type="transmembrane region" description="Helical" evidence="1">
    <location>
        <begin position="31"/>
        <end position="51"/>
    </location>
</feature>
<keyword evidence="1" id="KW-0812">Transmembrane</keyword>
<feature type="transmembrane region" description="Helical" evidence="1">
    <location>
        <begin position="63"/>
        <end position="83"/>
    </location>
</feature>
<evidence type="ECO:0000313" key="2">
    <source>
        <dbReference type="EMBL" id="OGY55739.1"/>
    </source>
</evidence>